<dbReference type="STRING" id="747725.A0A168HH20"/>
<keyword evidence="3" id="KW-1185">Reference proteome</keyword>
<accession>A0A168HH20</accession>
<dbReference type="AlphaFoldDB" id="A0A168HH20"/>
<name>A0A168HH20_MUCCL</name>
<dbReference type="Gene3D" id="2.30.29.30">
    <property type="entry name" value="Pleckstrin-homology domain (PH domain)/Phosphotyrosine-binding domain (PTB)"/>
    <property type="match status" value="1"/>
</dbReference>
<evidence type="ECO:0000313" key="3">
    <source>
        <dbReference type="Proteomes" id="UP000077051"/>
    </source>
</evidence>
<protein>
    <recommendedName>
        <fullName evidence="1">Pleckstrin homology domain-containing protein</fullName>
    </recommendedName>
</protein>
<feature type="non-terminal residue" evidence="2">
    <location>
        <position position="78"/>
    </location>
</feature>
<feature type="non-terminal residue" evidence="2">
    <location>
        <position position="1"/>
    </location>
</feature>
<reference evidence="2 3" key="1">
    <citation type="submission" date="2015-06" db="EMBL/GenBank/DDBJ databases">
        <title>Expansion of signal transduction pathways in fungi by whole-genome duplication.</title>
        <authorList>
            <consortium name="DOE Joint Genome Institute"/>
            <person name="Corrochano L.M."/>
            <person name="Kuo A."/>
            <person name="Marcet-Houben M."/>
            <person name="Polaino S."/>
            <person name="Salamov A."/>
            <person name="Villalobos J.M."/>
            <person name="Alvarez M.I."/>
            <person name="Avalos J."/>
            <person name="Benito E.P."/>
            <person name="Benoit I."/>
            <person name="Burger G."/>
            <person name="Camino L.P."/>
            <person name="Canovas D."/>
            <person name="Cerda-Olmedo E."/>
            <person name="Cheng J.-F."/>
            <person name="Dominguez A."/>
            <person name="Elias M."/>
            <person name="Eslava A.P."/>
            <person name="Glaser F."/>
            <person name="Grimwood J."/>
            <person name="Gutierrez G."/>
            <person name="Heitman J."/>
            <person name="Henrissat B."/>
            <person name="Iturriaga E.A."/>
            <person name="Lang B.F."/>
            <person name="Lavin J.L."/>
            <person name="Lee S."/>
            <person name="Li W."/>
            <person name="Lindquist E."/>
            <person name="Lopez-Garcia S."/>
            <person name="Luque E.M."/>
            <person name="Marcos A.T."/>
            <person name="Martin J."/>
            <person name="Mccluskey K."/>
            <person name="Medina H.R."/>
            <person name="Miralles-Duran A."/>
            <person name="Miyazaki A."/>
            <person name="Munoz-Torres E."/>
            <person name="Oguiza J.A."/>
            <person name="Ohm R."/>
            <person name="Olmedo M."/>
            <person name="Orejas M."/>
            <person name="Ortiz-Castellanos L."/>
            <person name="Pisabarro A.G."/>
            <person name="Rodriguez-Romero J."/>
            <person name="Ruiz-Herrera J."/>
            <person name="Ruiz-Vazquez R."/>
            <person name="Sanz C."/>
            <person name="Schackwitz W."/>
            <person name="Schmutz J."/>
            <person name="Shahriari M."/>
            <person name="Shelest E."/>
            <person name="Silva-Franco F."/>
            <person name="Soanes D."/>
            <person name="Syed K."/>
            <person name="Tagua V.G."/>
            <person name="Talbot N.J."/>
            <person name="Thon M."/>
            <person name="De Vries R.P."/>
            <person name="Wiebenga A."/>
            <person name="Yadav J.S."/>
            <person name="Braun E.L."/>
            <person name="Baker S."/>
            <person name="Garre V."/>
            <person name="Horwitz B."/>
            <person name="Torres-Martinez S."/>
            <person name="Idnurm A."/>
            <person name="Herrera-Estrella A."/>
            <person name="Gabaldon T."/>
            <person name="Grigoriev I.V."/>
        </authorList>
    </citation>
    <scope>NUCLEOTIDE SEQUENCE [LARGE SCALE GENOMIC DNA]</scope>
    <source>
        <strain evidence="2 3">CBS 277.49</strain>
    </source>
</reference>
<comment type="caution">
    <text evidence="2">The sequence shown here is derived from an EMBL/GenBank/DDBJ whole genome shotgun (WGS) entry which is preliminary data.</text>
</comment>
<dbReference type="EMBL" id="AMYB01000009">
    <property type="protein sequence ID" value="OAC98775.1"/>
    <property type="molecule type" value="Genomic_DNA"/>
</dbReference>
<sequence length="78" mass="8554">PLATLEMNHTYATAIPPPGWNPQRPHVFRLETGDGGLWLFESVDLFAVQAWVEACNMTAAKISKGPLPGAICNIDYGW</sequence>
<evidence type="ECO:0000259" key="1">
    <source>
        <dbReference type="Pfam" id="PF15410"/>
    </source>
</evidence>
<dbReference type="SUPFAM" id="SSF50729">
    <property type="entry name" value="PH domain-like"/>
    <property type="match status" value="1"/>
</dbReference>
<proteinExistence type="predicted"/>
<gene>
    <name evidence="2" type="ORF">MUCCIDRAFT_133356</name>
</gene>
<dbReference type="InterPro" id="IPR041681">
    <property type="entry name" value="PH_9"/>
</dbReference>
<dbReference type="Proteomes" id="UP000077051">
    <property type="component" value="Unassembled WGS sequence"/>
</dbReference>
<organism evidence="2 3">
    <name type="scientific">Mucor lusitanicus CBS 277.49</name>
    <dbReference type="NCBI Taxonomy" id="747725"/>
    <lineage>
        <taxon>Eukaryota</taxon>
        <taxon>Fungi</taxon>
        <taxon>Fungi incertae sedis</taxon>
        <taxon>Mucoromycota</taxon>
        <taxon>Mucoromycotina</taxon>
        <taxon>Mucoromycetes</taxon>
        <taxon>Mucorales</taxon>
        <taxon>Mucorineae</taxon>
        <taxon>Mucoraceae</taxon>
        <taxon>Mucor</taxon>
    </lineage>
</organism>
<evidence type="ECO:0000313" key="2">
    <source>
        <dbReference type="EMBL" id="OAC98775.1"/>
    </source>
</evidence>
<dbReference type="VEuPathDB" id="FungiDB:MUCCIDRAFT_133356"/>
<dbReference type="OrthoDB" id="2157641at2759"/>
<dbReference type="InterPro" id="IPR011993">
    <property type="entry name" value="PH-like_dom_sf"/>
</dbReference>
<dbReference type="Pfam" id="PF15410">
    <property type="entry name" value="PH_9"/>
    <property type="match status" value="1"/>
</dbReference>
<feature type="domain" description="Pleckstrin homology" evidence="1">
    <location>
        <begin position="3"/>
        <end position="60"/>
    </location>
</feature>